<evidence type="ECO:0000313" key="3">
    <source>
        <dbReference type="EMBL" id="TQE09614.1"/>
    </source>
</evidence>
<reference evidence="3 4" key="1">
    <citation type="journal article" date="2019" name="G3 (Bethesda)">
        <title>Sequencing of a Wild Apple (Malus baccata) Genome Unravels the Differences Between Cultivated and Wild Apple Species Regarding Disease Resistance and Cold Tolerance.</title>
        <authorList>
            <person name="Chen X."/>
        </authorList>
    </citation>
    <scope>NUCLEOTIDE SEQUENCE [LARGE SCALE GENOMIC DNA]</scope>
    <source>
        <strain evidence="4">cv. Shandingzi</strain>
        <tissue evidence="3">Leaves</tissue>
    </source>
</reference>
<feature type="domain" description="RDRP C-terminal head" evidence="2">
    <location>
        <begin position="16"/>
        <end position="109"/>
    </location>
</feature>
<name>A0A540NEY4_MALBA</name>
<evidence type="ECO:0000259" key="2">
    <source>
        <dbReference type="Pfam" id="PF26253"/>
    </source>
</evidence>
<comment type="caution">
    <text evidence="3">The sequence shown here is derived from an EMBL/GenBank/DDBJ whole genome shotgun (WGS) entry which is preliminary data.</text>
</comment>
<dbReference type="InterPro" id="IPR058752">
    <property type="entry name" value="RDRP_C_head"/>
</dbReference>
<evidence type="ECO:0000256" key="1">
    <source>
        <dbReference type="SAM" id="MobiDB-lite"/>
    </source>
</evidence>
<proteinExistence type="predicted"/>
<keyword evidence="4" id="KW-1185">Reference proteome</keyword>
<sequence length="116" mass="13326">MFGQCRNTTAGTKGSSRSLKHSYNTLRKEFRLVFKKLDSNNERLSDDGKSMMYELKWVEKSMHLQEPDVPGDAAMLSLSWIAADYRARIKIKCHGVEHIESTKPINSLSRYLADQM</sequence>
<evidence type="ECO:0000313" key="4">
    <source>
        <dbReference type="Proteomes" id="UP000315295"/>
    </source>
</evidence>
<dbReference type="Pfam" id="PF26253">
    <property type="entry name" value="RdRP_head"/>
    <property type="match status" value="1"/>
</dbReference>
<feature type="region of interest" description="Disordered" evidence="1">
    <location>
        <begin position="1"/>
        <end position="20"/>
    </location>
</feature>
<dbReference type="STRING" id="106549.A0A540NEY4"/>
<dbReference type="EMBL" id="VIEB01000055">
    <property type="protein sequence ID" value="TQE09614.1"/>
    <property type="molecule type" value="Genomic_DNA"/>
</dbReference>
<dbReference type="Proteomes" id="UP000315295">
    <property type="component" value="Unassembled WGS sequence"/>
</dbReference>
<organism evidence="3 4">
    <name type="scientific">Malus baccata</name>
    <name type="common">Siberian crab apple</name>
    <name type="synonym">Pyrus baccata</name>
    <dbReference type="NCBI Taxonomy" id="106549"/>
    <lineage>
        <taxon>Eukaryota</taxon>
        <taxon>Viridiplantae</taxon>
        <taxon>Streptophyta</taxon>
        <taxon>Embryophyta</taxon>
        <taxon>Tracheophyta</taxon>
        <taxon>Spermatophyta</taxon>
        <taxon>Magnoliopsida</taxon>
        <taxon>eudicotyledons</taxon>
        <taxon>Gunneridae</taxon>
        <taxon>Pentapetalae</taxon>
        <taxon>rosids</taxon>
        <taxon>fabids</taxon>
        <taxon>Rosales</taxon>
        <taxon>Rosaceae</taxon>
        <taxon>Amygdaloideae</taxon>
        <taxon>Maleae</taxon>
        <taxon>Malus</taxon>
    </lineage>
</organism>
<dbReference type="AlphaFoldDB" id="A0A540NEY4"/>
<protein>
    <recommendedName>
        <fullName evidence="2">RDRP C-terminal head domain-containing protein</fullName>
    </recommendedName>
</protein>
<gene>
    <name evidence="3" type="ORF">C1H46_004833</name>
</gene>
<accession>A0A540NEY4</accession>